<keyword evidence="1" id="KW-1133">Transmembrane helix</keyword>
<dbReference type="AlphaFoldDB" id="A0A397RZ18"/>
<dbReference type="InterPro" id="IPR015915">
    <property type="entry name" value="Kelch-typ_b-propeller"/>
</dbReference>
<reference evidence="2 3" key="1">
    <citation type="submission" date="2018-06" db="EMBL/GenBank/DDBJ databases">
        <title>Comparative genomics reveals the genomic features of Rhizophagus irregularis, R. cerebriforme, R. diaphanum and Gigaspora rosea, and their symbiotic lifestyle signature.</title>
        <authorList>
            <person name="Morin E."/>
            <person name="San Clemente H."/>
            <person name="Chen E.C.H."/>
            <person name="De La Providencia I."/>
            <person name="Hainaut M."/>
            <person name="Kuo A."/>
            <person name="Kohler A."/>
            <person name="Murat C."/>
            <person name="Tang N."/>
            <person name="Roy S."/>
            <person name="Loubradou J."/>
            <person name="Henrissat B."/>
            <person name="Grigoriev I.V."/>
            <person name="Corradi N."/>
            <person name="Roux C."/>
            <person name="Martin F.M."/>
        </authorList>
    </citation>
    <scope>NUCLEOTIDE SEQUENCE [LARGE SCALE GENOMIC DNA]</scope>
    <source>
        <strain evidence="2 3">DAOM 227022</strain>
    </source>
</reference>
<proteinExistence type="predicted"/>
<keyword evidence="1" id="KW-0472">Membrane</keyword>
<comment type="caution">
    <text evidence="2">The sequence shown here is derived from an EMBL/GenBank/DDBJ whole genome shotgun (WGS) entry which is preliminary data.</text>
</comment>
<dbReference type="Gene3D" id="2.120.10.80">
    <property type="entry name" value="Kelch-type beta propeller"/>
    <property type="match status" value="1"/>
</dbReference>
<keyword evidence="3" id="KW-1185">Reference proteome</keyword>
<dbReference type="EMBL" id="QKYT01001310">
    <property type="protein sequence ID" value="RIA79423.1"/>
    <property type="molecule type" value="Genomic_DNA"/>
</dbReference>
<dbReference type="SUPFAM" id="SSF50965">
    <property type="entry name" value="Galactose oxidase, central domain"/>
    <property type="match status" value="1"/>
</dbReference>
<evidence type="ECO:0000313" key="3">
    <source>
        <dbReference type="Proteomes" id="UP000265703"/>
    </source>
</evidence>
<accession>A0A397RZ18</accession>
<protein>
    <recommendedName>
        <fullName evidence="4">Kelch repeat protein</fullName>
    </recommendedName>
</protein>
<gene>
    <name evidence="2" type="ORF">C1645_80398</name>
</gene>
<dbReference type="InterPro" id="IPR011043">
    <property type="entry name" value="Gal_Oxase/kelch_b-propeller"/>
</dbReference>
<feature type="transmembrane region" description="Helical" evidence="1">
    <location>
        <begin position="144"/>
        <end position="165"/>
    </location>
</feature>
<name>A0A397RZ18_9GLOM</name>
<evidence type="ECO:0000313" key="2">
    <source>
        <dbReference type="EMBL" id="RIA79423.1"/>
    </source>
</evidence>
<organism evidence="2 3">
    <name type="scientific">Glomus cerebriforme</name>
    <dbReference type="NCBI Taxonomy" id="658196"/>
    <lineage>
        <taxon>Eukaryota</taxon>
        <taxon>Fungi</taxon>
        <taxon>Fungi incertae sedis</taxon>
        <taxon>Mucoromycota</taxon>
        <taxon>Glomeromycotina</taxon>
        <taxon>Glomeromycetes</taxon>
        <taxon>Glomerales</taxon>
        <taxon>Glomeraceae</taxon>
        <taxon>Glomus</taxon>
    </lineage>
</organism>
<evidence type="ECO:0000256" key="1">
    <source>
        <dbReference type="SAM" id="Phobius"/>
    </source>
</evidence>
<evidence type="ECO:0008006" key="4">
    <source>
        <dbReference type="Google" id="ProtNLM"/>
    </source>
</evidence>
<dbReference type="Proteomes" id="UP000265703">
    <property type="component" value="Unassembled WGS sequence"/>
</dbReference>
<sequence>MMAANNINSIESRYLHSAVLAPDGKIIVYGGLTDALGEEYMKVAPDLAVLNTNTFPFEWTVPQVSSIVGTIPSLACHSADLVGNHMIVAFGNITRSNAPSIEINPKIYILNVMNYTWVNTFDPSTNITQPQPVVIKDGTTKMKIIIGSLCGVIGIAIIIVAFLYYKWKKKDDKTLRIPSERR</sequence>
<keyword evidence="1" id="KW-0812">Transmembrane</keyword>
<dbReference type="STRING" id="658196.A0A397RZ18"/>
<dbReference type="OrthoDB" id="432528at2759"/>